<evidence type="ECO:0000313" key="3">
    <source>
        <dbReference type="WBParaSite" id="jg22927"/>
    </source>
</evidence>
<accession>A0A915DS22</accession>
<dbReference type="Pfam" id="PF20579">
    <property type="entry name" value="LapA"/>
    <property type="match status" value="1"/>
</dbReference>
<evidence type="ECO:0000259" key="1">
    <source>
        <dbReference type="Pfam" id="PF20579"/>
    </source>
</evidence>
<keyword evidence="2" id="KW-1185">Reference proteome</keyword>
<sequence>MKWRQTDRYPSVAEGGEITYTITLTNKDGLPINNHAELFFKLTDGTNIVVAANSTTGSATVIAPDNVYVGTNAPVVNAIDSVSGQDAWKFEQLTWTRPRSAPRSPTSWYPGNEGDIVKVTIKLTSGRQTDRYPIGGRRREITYTITLTNKDGLPINNHAELFFKLTDGTNIVVAANSTTGSATVIAPDNVYVGTNAPVVNAIDSVSARMRGSSSN</sequence>
<proteinExistence type="predicted"/>
<dbReference type="InterPro" id="IPR046779">
    <property type="entry name" value="LapA_adhesin_dom"/>
</dbReference>
<name>A0A915DS22_9BILA</name>
<dbReference type="AlphaFoldDB" id="A0A915DS22"/>
<dbReference type="Proteomes" id="UP000887574">
    <property type="component" value="Unplaced"/>
</dbReference>
<evidence type="ECO:0000313" key="2">
    <source>
        <dbReference type="Proteomes" id="UP000887574"/>
    </source>
</evidence>
<organism evidence="2 3">
    <name type="scientific">Ditylenchus dipsaci</name>
    <dbReference type="NCBI Taxonomy" id="166011"/>
    <lineage>
        <taxon>Eukaryota</taxon>
        <taxon>Metazoa</taxon>
        <taxon>Ecdysozoa</taxon>
        <taxon>Nematoda</taxon>
        <taxon>Chromadorea</taxon>
        <taxon>Rhabditida</taxon>
        <taxon>Tylenchina</taxon>
        <taxon>Tylenchomorpha</taxon>
        <taxon>Sphaerularioidea</taxon>
        <taxon>Anguinidae</taxon>
        <taxon>Anguininae</taxon>
        <taxon>Ditylenchus</taxon>
    </lineage>
</organism>
<feature type="domain" description="LapA adhesin" evidence="1">
    <location>
        <begin position="10"/>
        <end position="94"/>
    </location>
</feature>
<dbReference type="WBParaSite" id="jg22927">
    <property type="protein sequence ID" value="jg22927"/>
    <property type="gene ID" value="jg22927"/>
</dbReference>
<protein>
    <submittedName>
        <fullName evidence="3">LapA adhesin domain-containing protein</fullName>
    </submittedName>
</protein>
<reference evidence="3" key="1">
    <citation type="submission" date="2022-11" db="UniProtKB">
        <authorList>
            <consortium name="WormBaseParasite"/>
        </authorList>
    </citation>
    <scope>IDENTIFICATION</scope>
</reference>